<dbReference type="GO" id="GO:0032040">
    <property type="term" value="C:small-subunit processome"/>
    <property type="evidence" value="ECO:0007669"/>
    <property type="project" value="EnsemblFungi"/>
</dbReference>
<feature type="compositionally biased region" description="Low complexity" evidence="10">
    <location>
        <begin position="1"/>
        <end position="16"/>
    </location>
</feature>
<dbReference type="Proteomes" id="UP000000709">
    <property type="component" value="Unassembled WGS sequence"/>
</dbReference>
<feature type="domain" description="S1 motif" evidence="11">
    <location>
        <begin position="648"/>
        <end position="727"/>
    </location>
</feature>
<dbReference type="Gene3D" id="1.25.40.10">
    <property type="entry name" value="Tetratricopeptide repeat domain"/>
    <property type="match status" value="1"/>
</dbReference>
<feature type="region of interest" description="Disordered" evidence="10">
    <location>
        <begin position="1"/>
        <end position="21"/>
    </location>
</feature>
<dbReference type="InterPro" id="IPR045209">
    <property type="entry name" value="Rrp5"/>
</dbReference>
<keyword evidence="6" id="KW-0539">Nucleus</keyword>
<dbReference type="GeneID" id="18870063"/>
<dbReference type="eggNOG" id="KOG1070">
    <property type="taxonomic scope" value="Eukaryota"/>
</dbReference>
<evidence type="ECO:0000313" key="12">
    <source>
        <dbReference type="EMBL" id="EGW33284.1"/>
    </source>
</evidence>
<organism evidence="13">
    <name type="scientific">Spathaspora passalidarum (strain NRRL Y-27907 / 11-Y1)</name>
    <dbReference type="NCBI Taxonomy" id="619300"/>
    <lineage>
        <taxon>Eukaryota</taxon>
        <taxon>Fungi</taxon>
        <taxon>Dikarya</taxon>
        <taxon>Ascomycota</taxon>
        <taxon>Saccharomycotina</taxon>
        <taxon>Pichiomycetes</taxon>
        <taxon>Debaryomycetaceae</taxon>
        <taxon>Spathaspora</taxon>
    </lineage>
</organism>
<keyword evidence="3" id="KW-0698">rRNA processing</keyword>
<evidence type="ECO:0000256" key="1">
    <source>
        <dbReference type="ARBA" id="ARBA00004604"/>
    </source>
</evidence>
<evidence type="ECO:0000256" key="7">
    <source>
        <dbReference type="ARBA" id="ARBA00055575"/>
    </source>
</evidence>
<dbReference type="CDD" id="cd04461">
    <property type="entry name" value="S1_Rrp5_repeat_hs8_sc7"/>
    <property type="match status" value="1"/>
</dbReference>
<feature type="domain" description="S1 motif" evidence="11">
    <location>
        <begin position="749"/>
        <end position="816"/>
    </location>
</feature>
<feature type="domain" description="S1 motif" evidence="11">
    <location>
        <begin position="96"/>
        <end position="194"/>
    </location>
</feature>
<keyword evidence="4" id="KW-0597">Phosphoprotein</keyword>
<feature type="compositionally biased region" description="Acidic residues" evidence="10">
    <location>
        <begin position="1365"/>
        <end position="1378"/>
    </location>
</feature>
<evidence type="ECO:0000256" key="2">
    <source>
        <dbReference type="ARBA" id="ARBA00022517"/>
    </source>
</evidence>
<feature type="domain" description="S1 motif" evidence="11">
    <location>
        <begin position="843"/>
        <end position="919"/>
    </location>
</feature>
<accession>G3ALP1</accession>
<dbReference type="SMART" id="SM00386">
    <property type="entry name" value="HAT"/>
    <property type="match status" value="5"/>
</dbReference>
<dbReference type="InterPro" id="IPR011990">
    <property type="entry name" value="TPR-like_helical_dom_sf"/>
</dbReference>
<dbReference type="SMART" id="SM00316">
    <property type="entry name" value="S1"/>
    <property type="match status" value="13"/>
</dbReference>
<dbReference type="Pfam" id="PF00575">
    <property type="entry name" value="S1"/>
    <property type="match status" value="1"/>
</dbReference>
<dbReference type="GO" id="GO:0042134">
    <property type="term" value="F:rRNA primary transcript binding"/>
    <property type="evidence" value="ECO:0007669"/>
    <property type="project" value="EnsemblFungi"/>
</dbReference>
<dbReference type="CDD" id="cd05708">
    <property type="entry name" value="S1_Rrp5_repeat_sc12"/>
    <property type="match status" value="1"/>
</dbReference>
<keyword evidence="2" id="KW-0690">Ribosome biogenesis</keyword>
<dbReference type="InterPro" id="IPR048059">
    <property type="entry name" value="Rrp5_S1_rpt_hs1_sc1"/>
</dbReference>
<dbReference type="InterPro" id="IPR003107">
    <property type="entry name" value="HAT"/>
</dbReference>
<keyword evidence="13" id="KW-1185">Reference proteome</keyword>
<feature type="domain" description="S1 motif" evidence="11">
    <location>
        <begin position="1122"/>
        <end position="1190"/>
    </location>
</feature>
<dbReference type="Pfam" id="PF23459">
    <property type="entry name" value="S1_RRP5"/>
    <property type="match status" value="1"/>
</dbReference>
<feature type="compositionally biased region" description="Acidic residues" evidence="10">
    <location>
        <begin position="139"/>
        <end position="155"/>
    </location>
</feature>
<dbReference type="KEGG" id="spaa:SPAPADRAFT_137651"/>
<reference evidence="12 13" key="1">
    <citation type="journal article" date="2011" name="Proc. Natl. Acad. Sci. U.S.A.">
        <title>Comparative genomics of xylose-fermenting fungi for enhanced biofuel production.</title>
        <authorList>
            <person name="Wohlbach D.J."/>
            <person name="Kuo A."/>
            <person name="Sato T.K."/>
            <person name="Potts K.M."/>
            <person name="Salamov A.A."/>
            <person name="LaButti K.M."/>
            <person name="Sun H."/>
            <person name="Clum A."/>
            <person name="Pangilinan J.L."/>
            <person name="Lindquist E.A."/>
            <person name="Lucas S."/>
            <person name="Lapidus A."/>
            <person name="Jin M."/>
            <person name="Gunawan C."/>
            <person name="Balan V."/>
            <person name="Dale B.E."/>
            <person name="Jeffries T.W."/>
            <person name="Zinkel R."/>
            <person name="Barry K.W."/>
            <person name="Grigoriev I.V."/>
            <person name="Gasch A.P."/>
        </authorList>
    </citation>
    <scope>NUCLEOTIDE SEQUENCE [LARGE SCALE GENOMIC DNA]</scope>
    <source>
        <strain evidence="13">NRRL Y-27907 / 11-Y1</strain>
    </source>
</reference>
<dbReference type="GO" id="GO:0008266">
    <property type="term" value="F:poly(U) RNA binding"/>
    <property type="evidence" value="ECO:0007669"/>
    <property type="project" value="EnsemblFungi"/>
</dbReference>
<evidence type="ECO:0000256" key="10">
    <source>
        <dbReference type="SAM" id="MobiDB-lite"/>
    </source>
</evidence>
<dbReference type="FunCoup" id="G3ALP1">
    <property type="interactions" value="1223"/>
</dbReference>
<dbReference type="GO" id="GO:0034511">
    <property type="term" value="F:U3 snoRNA binding"/>
    <property type="evidence" value="ECO:0007669"/>
    <property type="project" value="EnsemblFungi"/>
</dbReference>
<dbReference type="GO" id="GO:0034513">
    <property type="term" value="F:box H/ACA snoRNA binding"/>
    <property type="evidence" value="ECO:0007669"/>
    <property type="project" value="EnsemblFungi"/>
</dbReference>
<evidence type="ECO:0000256" key="8">
    <source>
        <dbReference type="ARBA" id="ARBA00073619"/>
    </source>
</evidence>
<dbReference type="PANTHER" id="PTHR23270:SF10">
    <property type="entry name" value="PROTEIN RRP5 HOMOLOG"/>
    <property type="match status" value="1"/>
</dbReference>
<dbReference type="PANTHER" id="PTHR23270">
    <property type="entry name" value="PROGRAMMED CELL DEATH PROTEIN 11 PRE-RRNA PROCESSING PROTEIN RRP5"/>
    <property type="match status" value="1"/>
</dbReference>
<keyword evidence="5" id="KW-0677">Repeat</keyword>
<comment type="function">
    <text evidence="7">Involved in the biogenesis of rRNA. Required for the formation of 18S and 5.8S rRNA.</text>
</comment>
<sequence length="1671" mass="187195">MGESTTSKSIISGSSEFAFPRGGATALTPLEVKEISNEATKDVLFEQSTKRSSSSAEPQPKRQKKTKKKSTKSTEAEDEEKVETVEIFTFKNLIPGTLVLGQIQKIGKFDITLALGDNLVGYVPITSISPLITKTIEELEKEDQSDESDDEQEEEEKSKEFPELSAIFKVGSWLKAKVATQKDERKKRIEFTIEPEVVNELIEDEDFVSGNLLQCSVVSVEDHGIIVDTGKPKISGFISNKELTNGKIEIGSVKPGLVILASIVSQPKGRTVTLRPANVTTKKPISVTTISSVDAIQPGMIVDALIGEVTKNGLIVKVFGLVDGSISLAHLREFSLDKLKHNYSVGSKVKARVLAVLLKNGVKRLILSLAHHVLKLEPEETDALEAFPVGHKLDEVEIVGKDDNYMYVKLSTFYGQIHNSKIDSDKNLEIDYTIGSKHKSRVIGYNSVDDLLIMTFESSLINSEYLNASDIPLGTYIPSCEILKVLPESGGIQVKFFDKFEGFVPTNQMSDIKLVYPERKFRVGTKVKGRVIGQQGKTVLITLRKALVNLENDEILSKFEDAKIGFKTNAIVEKFVHNGAIVSFFGKLKAFLPKNEISETFVERAQDHLKLGQIVSTRILDINTETERLLVTLKQATDLFQAQKATIAELVPGKSIANAFVVEKAKNSILIELENENLRGVIYDGQLTDGNYEQNRAAVKQLEIGSKLEVLILDKDLRARTVIATGKRSLIEAVRSNQFPTTFEEVSEGKLVKGYIKSVTNFGLFVSFAGKLTGLVLAKYAGDVSDLSKKFYKHQSVSCRVIRLDQENKRFLLSLNTNGEVDSDEVINPVDTSKKLLTEYVPGILTKAIIKSVKGTQLNVQLADNLQGRVDITQCFNSWDEIKDKHQPLSQFHKGDILDVKIIGYHDAKNHKFLPVTHRTYGKSTILELSIKDTTETPFTDLKLSDVKTGTEIFGFVNNIHNGLVWVSITPSVKGHVSFMHLTDDVTVFSDIDNKLPIGCALELKVDEVDNEHHVLVMSGKNSQGVKTFNDITVGKKYPVRVIKVKDAYVLVEIGPNIIASAYITDALNNYSDKLEDVFHPSDYVIASVVDIDTDAKKVAVSLRNDDAVDKTINSIADLSRGDIVKGFVKNIANNGVYVALGRSVYALVRITDLSDSYLKDWKKFFKPGQLVLGKVSACKEEGRVLLTLKESEVNGELNYLKKFEDLEVGDVFEGSVKRVTDFGVFVKLDGTVNISGLCHQSEIAENKVENIAGLFGEGDRVKVKILKVNQEKKQLSLGMKASYFTTASDVNEDDDEDIEMKESEDDEEESEEEEEESEDEVMDIAEGEESDEEASDEEEDKEEQDSTSLGLSTGFDWTASILDQAEDESSDEDEEDFTQEKKKKKRSKQTVEDKTGDLNTRAPQSVGDFERLLIGNPNSSIMWMNYMSFQLQLSEVEKAREIGERALNTINYREEQEKMNIWIALLNLENTFGSDETLESTFKRACQYMDSFTMHQKLVAIYTMSEKYDQADELYKVMTKKFGKNISTWVHYGSYLLDRDLHDQTREVLAKALQVLPKRDHIEVVRKFAQLEFVKGDPEQGRSLFEGLISDAPKRIDLWNVYIDQEIKQDDSKDKVEDLFERVVTKKLSRKQAKFFFKKWLEFEEDKGDEKMVARVKSKAAEYVQNSNKD</sequence>
<evidence type="ECO:0000313" key="13">
    <source>
        <dbReference type="Proteomes" id="UP000000709"/>
    </source>
</evidence>
<dbReference type="SUPFAM" id="SSF50249">
    <property type="entry name" value="Nucleic acid-binding proteins"/>
    <property type="match status" value="11"/>
</dbReference>
<feature type="domain" description="S1 motif" evidence="11">
    <location>
        <begin position="1210"/>
        <end position="1281"/>
    </location>
</feature>
<feature type="compositionally biased region" description="Polar residues" evidence="10">
    <location>
        <begin position="46"/>
        <end position="57"/>
    </location>
</feature>
<dbReference type="CDD" id="cd05707">
    <property type="entry name" value="S1_Rrp5_repeat_sc11"/>
    <property type="match status" value="1"/>
</dbReference>
<dbReference type="HOGENOM" id="CLU_000845_0_0_1"/>
<feature type="domain" description="S1 motif" evidence="11">
    <location>
        <begin position="299"/>
        <end position="370"/>
    </location>
</feature>
<dbReference type="FunFam" id="2.40.50.140:FF:000196">
    <property type="entry name" value="rRNA biogenesis protein RRP5"/>
    <property type="match status" value="1"/>
</dbReference>
<feature type="domain" description="S1 motif" evidence="11">
    <location>
        <begin position="565"/>
        <end position="634"/>
    </location>
</feature>
<dbReference type="FunFam" id="2.40.50.140:FF:000159">
    <property type="entry name" value="rRNA biogenesis protein rrp5"/>
    <property type="match status" value="1"/>
</dbReference>
<dbReference type="CDD" id="cd05702">
    <property type="entry name" value="S1_Rrp5_repeat_hs11_sc8"/>
    <property type="match status" value="1"/>
</dbReference>
<feature type="region of interest" description="Disordered" evidence="10">
    <location>
        <begin position="139"/>
        <end position="160"/>
    </location>
</feature>
<dbReference type="InterPro" id="IPR048058">
    <property type="entry name" value="Rrp5_S1_rpt_hs11_sc8"/>
</dbReference>
<gene>
    <name evidence="12" type="ORF">SPAPADRAFT_137651</name>
</gene>
<evidence type="ECO:0000256" key="6">
    <source>
        <dbReference type="ARBA" id="ARBA00023242"/>
    </source>
</evidence>
<dbReference type="CDD" id="cd05703">
    <property type="entry name" value="S1_Rrp5_repeat_hs12_sc9"/>
    <property type="match status" value="1"/>
</dbReference>
<feature type="compositionally biased region" description="Acidic residues" evidence="10">
    <location>
        <begin position="1291"/>
        <end position="1346"/>
    </location>
</feature>
<dbReference type="RefSeq" id="XP_007374799.1">
    <property type="nucleotide sequence ID" value="XM_007374737.1"/>
</dbReference>
<dbReference type="PROSITE" id="PS50126">
    <property type="entry name" value="S1"/>
    <property type="match status" value="12"/>
</dbReference>
<comment type="subcellular location">
    <subcellularLocation>
        <location evidence="1">Nucleus</location>
        <location evidence="1">Nucleolus</location>
    </subcellularLocation>
</comment>
<feature type="domain" description="S1 motif" evidence="11">
    <location>
        <begin position="210"/>
        <end position="277"/>
    </location>
</feature>
<feature type="domain" description="S1 motif" evidence="11">
    <location>
        <begin position="950"/>
        <end position="1021"/>
    </location>
</feature>
<dbReference type="STRING" id="619300.G3ALP1"/>
<dbReference type="FunFam" id="2.40.50.140:FF:000103">
    <property type="entry name" value="protein RRP5 homolog"/>
    <property type="match status" value="1"/>
</dbReference>
<dbReference type="FunFam" id="1.25.40.10:FF:000065">
    <property type="entry name" value="Programmed cell death 11"/>
    <property type="match status" value="1"/>
</dbReference>
<feature type="domain" description="S1 motif" evidence="11">
    <location>
        <begin position="1030"/>
        <end position="1104"/>
    </location>
</feature>
<dbReference type="InterPro" id="IPR012340">
    <property type="entry name" value="NA-bd_OB-fold"/>
</dbReference>
<dbReference type="FunFam" id="2.40.50.140:FF:000155">
    <property type="entry name" value="rRNA biogenesis protein RRP5"/>
    <property type="match status" value="1"/>
</dbReference>
<dbReference type="SUPFAM" id="SSF48452">
    <property type="entry name" value="TPR-like"/>
    <property type="match status" value="2"/>
</dbReference>
<name>G3ALP1_SPAPN</name>
<evidence type="ECO:0000256" key="3">
    <source>
        <dbReference type="ARBA" id="ARBA00022552"/>
    </source>
</evidence>
<dbReference type="GO" id="GO:0034463">
    <property type="term" value="P:90S preribosome assembly"/>
    <property type="evidence" value="ECO:0007669"/>
    <property type="project" value="EnsemblFungi"/>
</dbReference>
<feature type="region of interest" description="Disordered" evidence="10">
    <location>
        <begin position="43"/>
        <end position="78"/>
    </location>
</feature>
<evidence type="ECO:0000256" key="5">
    <source>
        <dbReference type="ARBA" id="ARBA00022737"/>
    </source>
</evidence>
<dbReference type="OrthoDB" id="412781at2759"/>
<dbReference type="CDD" id="cd05693">
    <property type="entry name" value="S1_Rrp5_repeat_hs1_sc1"/>
    <property type="match status" value="1"/>
</dbReference>
<dbReference type="InterPro" id="IPR057302">
    <property type="entry name" value="Rrp5_S1"/>
</dbReference>
<protein>
    <recommendedName>
        <fullName evidence="8">rRNA biogenesis protein RRP5</fullName>
    </recommendedName>
    <alternativeName>
        <fullName evidence="9">Ribosomal RNA-processing protein 5</fullName>
    </alternativeName>
</protein>
<evidence type="ECO:0000256" key="4">
    <source>
        <dbReference type="ARBA" id="ARBA00022553"/>
    </source>
</evidence>
<dbReference type="GO" id="GO:0000480">
    <property type="term" value="P:endonucleolytic cleavage in 5'-ETS of tricistronic rRNA transcript (SSU-rRNA, 5.8S rRNA, LSU-rRNA)"/>
    <property type="evidence" value="ECO:0007669"/>
    <property type="project" value="EnsemblFungi"/>
</dbReference>
<feature type="domain" description="S1 motif" evidence="11">
    <location>
        <begin position="474"/>
        <end position="544"/>
    </location>
</feature>
<dbReference type="GO" id="GO:0000472">
    <property type="term" value="P:endonucleolytic cleavage to generate mature 5'-end of SSU-rRNA from (SSU-rRNA, 5.8S rRNA, LSU-rRNA)"/>
    <property type="evidence" value="ECO:0007669"/>
    <property type="project" value="EnsemblFungi"/>
</dbReference>
<dbReference type="GO" id="GO:0000464">
    <property type="term" value="P:endonucleolytic cleavage in ITS1 upstream of 5.8S rRNA from tricistronic rRNA transcript (SSU-rRNA, 5.8S rRNA, LSU-rRNA)"/>
    <property type="evidence" value="ECO:0007669"/>
    <property type="project" value="EnsemblFungi"/>
</dbReference>
<dbReference type="InParanoid" id="G3ALP1"/>
<feature type="region of interest" description="Disordered" evidence="10">
    <location>
        <begin position="1287"/>
        <end position="1404"/>
    </location>
</feature>
<proteinExistence type="predicted"/>
<dbReference type="GO" id="GO:0034512">
    <property type="term" value="F:box C/D sno(s)RNA binding"/>
    <property type="evidence" value="ECO:0007669"/>
    <property type="project" value="EnsemblFungi"/>
</dbReference>
<evidence type="ECO:0000259" key="11">
    <source>
        <dbReference type="PROSITE" id="PS50126"/>
    </source>
</evidence>
<dbReference type="Gene3D" id="2.40.50.140">
    <property type="entry name" value="Nucleic acid-binding proteins"/>
    <property type="match status" value="11"/>
</dbReference>
<dbReference type="EMBL" id="GL996501">
    <property type="protein sequence ID" value="EGW33284.1"/>
    <property type="molecule type" value="Genomic_DNA"/>
</dbReference>
<evidence type="ECO:0000256" key="9">
    <source>
        <dbReference type="ARBA" id="ARBA00076674"/>
    </source>
</evidence>
<dbReference type="GO" id="GO:0000447">
    <property type="term" value="P:endonucleolytic cleavage in ITS1 to separate SSU-rRNA from 5.8S rRNA and LSU-rRNA from tricistronic rRNA transcript (SSU-rRNA, 5.8S rRNA, LSU-rRNA)"/>
    <property type="evidence" value="ECO:0007669"/>
    <property type="project" value="EnsemblFungi"/>
</dbReference>
<dbReference type="Pfam" id="PF23240">
    <property type="entry name" value="HAT_PRP39_N"/>
    <property type="match status" value="1"/>
</dbReference>
<dbReference type="OMA" id="GQYLRAY"/>
<dbReference type="InterPro" id="IPR003029">
    <property type="entry name" value="S1_domain"/>
</dbReference>
<feature type="compositionally biased region" description="Basic residues" evidence="10">
    <location>
        <begin position="61"/>
        <end position="71"/>
    </location>
</feature>